<gene>
    <name evidence="1" type="ORF">RPERSI_LOCUS27011</name>
</gene>
<evidence type="ECO:0000313" key="1">
    <source>
        <dbReference type="EMBL" id="CAG8827582.1"/>
    </source>
</evidence>
<reference evidence="1" key="1">
    <citation type="submission" date="2021-06" db="EMBL/GenBank/DDBJ databases">
        <authorList>
            <person name="Kallberg Y."/>
            <person name="Tangrot J."/>
            <person name="Rosling A."/>
        </authorList>
    </citation>
    <scope>NUCLEOTIDE SEQUENCE</scope>
    <source>
        <strain evidence="1">MA461A</strain>
    </source>
</reference>
<keyword evidence="2" id="KW-1185">Reference proteome</keyword>
<protein>
    <submittedName>
        <fullName evidence="1">7422_t:CDS:1</fullName>
    </submittedName>
</protein>
<accession>A0ACA9S504</accession>
<dbReference type="Proteomes" id="UP000789920">
    <property type="component" value="Unassembled WGS sequence"/>
</dbReference>
<feature type="non-terminal residue" evidence="1">
    <location>
        <position position="1"/>
    </location>
</feature>
<organism evidence="1 2">
    <name type="scientific">Racocetra persica</name>
    <dbReference type="NCBI Taxonomy" id="160502"/>
    <lineage>
        <taxon>Eukaryota</taxon>
        <taxon>Fungi</taxon>
        <taxon>Fungi incertae sedis</taxon>
        <taxon>Mucoromycota</taxon>
        <taxon>Glomeromycotina</taxon>
        <taxon>Glomeromycetes</taxon>
        <taxon>Diversisporales</taxon>
        <taxon>Gigasporaceae</taxon>
        <taxon>Racocetra</taxon>
    </lineage>
</organism>
<evidence type="ECO:0000313" key="2">
    <source>
        <dbReference type="Proteomes" id="UP000789920"/>
    </source>
</evidence>
<proteinExistence type="predicted"/>
<dbReference type="EMBL" id="CAJVQC010094069">
    <property type="protein sequence ID" value="CAG8827582.1"/>
    <property type="molecule type" value="Genomic_DNA"/>
</dbReference>
<comment type="caution">
    <text evidence="1">The sequence shown here is derived from an EMBL/GenBank/DDBJ whole genome shotgun (WGS) entry which is preliminary data.</text>
</comment>
<name>A0ACA9S504_9GLOM</name>
<sequence length="42" mass="4780">VTDQTTVEVTNQVKVKNPLIFEREAYSKHITPCILILRKGVP</sequence>